<protein>
    <recommendedName>
        <fullName evidence="4">C1q domain-containing protein</fullName>
    </recommendedName>
</protein>
<comment type="caution">
    <text evidence="2">The sequence shown here is derived from an EMBL/GenBank/DDBJ whole genome shotgun (WGS) entry which is preliminary data.</text>
</comment>
<dbReference type="AlphaFoldDB" id="A0A2U0HVH7"/>
<dbReference type="OrthoDB" id="1145223at2"/>
<evidence type="ECO:0000256" key="1">
    <source>
        <dbReference type="SAM" id="SignalP"/>
    </source>
</evidence>
<dbReference type="Gene3D" id="2.60.120.40">
    <property type="match status" value="1"/>
</dbReference>
<feature type="chain" id="PRO_5015543979" description="C1q domain-containing protein" evidence="1">
    <location>
        <begin position="23"/>
        <end position="240"/>
    </location>
</feature>
<gene>
    <name evidence="2" type="ORF">DDV96_14625</name>
</gene>
<dbReference type="EMBL" id="QEHR01000012">
    <property type="protein sequence ID" value="PVW12855.1"/>
    <property type="molecule type" value="Genomic_DNA"/>
</dbReference>
<dbReference type="RefSeq" id="WP_116695521.1">
    <property type="nucleotide sequence ID" value="NZ_QEHR01000012.1"/>
</dbReference>
<dbReference type="InterPro" id="IPR008983">
    <property type="entry name" value="Tumour_necrosis_fac-like_dom"/>
</dbReference>
<keyword evidence="1" id="KW-0732">Signal</keyword>
<dbReference type="Proteomes" id="UP000245962">
    <property type="component" value="Unassembled WGS sequence"/>
</dbReference>
<name>A0A2U0HVH7_9FLAO</name>
<proteinExistence type="predicted"/>
<evidence type="ECO:0008006" key="4">
    <source>
        <dbReference type="Google" id="ProtNLM"/>
    </source>
</evidence>
<sequence>MIYCKKILIVFFLSAAIIPTFAQKGVGINTTNLDDGSALQVESTTGTVVIPRMTTAQMEAIDGPLEGAMVFNTTDNSLYLYVNTKWVRNVQLYDTPSVILNKTGGKLTLQESPPLPLPLNNSHILHNVADYFEVSGTGVDQNKNSTIKVLQEGLYLITAGMSTTNLPAGPKKYKLLVFVNGALQSYLTSGNVNLTKRDYWGSSGNSVLLLEANDVVEIKYTLDGNDTITAKFFNIGISKL</sequence>
<evidence type="ECO:0000313" key="2">
    <source>
        <dbReference type="EMBL" id="PVW12855.1"/>
    </source>
</evidence>
<keyword evidence="3" id="KW-1185">Reference proteome</keyword>
<evidence type="ECO:0000313" key="3">
    <source>
        <dbReference type="Proteomes" id="UP000245962"/>
    </source>
</evidence>
<accession>A0A2U0HVH7</accession>
<reference evidence="2 3" key="1">
    <citation type="submission" date="2018-04" db="EMBL/GenBank/DDBJ databases">
        <title>Marixanthomonas spongiae HN-E44 sp. nov., isolated from a marine sponge.</title>
        <authorList>
            <person name="Luo L."/>
            <person name="Zhuang L."/>
        </authorList>
    </citation>
    <scope>NUCLEOTIDE SEQUENCE [LARGE SCALE GENOMIC DNA]</scope>
    <source>
        <strain evidence="2 3">HN-E44</strain>
    </source>
</reference>
<feature type="signal peptide" evidence="1">
    <location>
        <begin position="1"/>
        <end position="22"/>
    </location>
</feature>
<organism evidence="2 3">
    <name type="scientific">Marixanthomonas spongiae</name>
    <dbReference type="NCBI Taxonomy" id="2174845"/>
    <lineage>
        <taxon>Bacteria</taxon>
        <taxon>Pseudomonadati</taxon>
        <taxon>Bacteroidota</taxon>
        <taxon>Flavobacteriia</taxon>
        <taxon>Flavobacteriales</taxon>
        <taxon>Flavobacteriaceae</taxon>
        <taxon>Marixanthomonas</taxon>
    </lineage>
</organism>